<reference evidence="1" key="1">
    <citation type="journal article" date="2022" name="Int. J. Mol. Sci.">
        <title>Draft Genome of Tanacetum Coccineum: Genomic Comparison of Closely Related Tanacetum-Family Plants.</title>
        <authorList>
            <person name="Yamashiro T."/>
            <person name="Shiraishi A."/>
            <person name="Nakayama K."/>
            <person name="Satake H."/>
        </authorList>
    </citation>
    <scope>NUCLEOTIDE SEQUENCE</scope>
</reference>
<gene>
    <name evidence="1" type="ORF">Tco_0624038</name>
</gene>
<sequence length="309" mass="34232">MWEEMSLCKRLLLKDFSSLILITFLKQHSTKFFRSYQQKPELRPTKNLEAKYNKVKAKLALLSSGASTSKSSMVKNKGVVAEPYEWDEEDVSFNDNMNGYLGQIPLGQLISRHIICFFELSLMHELAAYSFIGSPCYANFVDSSKERVGSYVSRVNSPFTNPTSIPVIPVVPAEVPIAPADPLVAPKVEAIYVILPTGVLDLVDYSSSSDSDPSEDSLPVAPDPAILVRPGEAIPFGRPYRTHPNGLRKLLTVRKRVAPFPAYRLAWRRVPHRSSSDSLSESSSVHSSRCNALGQSYSGPLVTIPKKTD</sequence>
<keyword evidence="2" id="KW-1185">Reference proteome</keyword>
<organism evidence="1 2">
    <name type="scientific">Tanacetum coccineum</name>
    <dbReference type="NCBI Taxonomy" id="301880"/>
    <lineage>
        <taxon>Eukaryota</taxon>
        <taxon>Viridiplantae</taxon>
        <taxon>Streptophyta</taxon>
        <taxon>Embryophyta</taxon>
        <taxon>Tracheophyta</taxon>
        <taxon>Spermatophyta</taxon>
        <taxon>Magnoliopsida</taxon>
        <taxon>eudicotyledons</taxon>
        <taxon>Gunneridae</taxon>
        <taxon>Pentapetalae</taxon>
        <taxon>asterids</taxon>
        <taxon>campanulids</taxon>
        <taxon>Asterales</taxon>
        <taxon>Asteraceae</taxon>
        <taxon>Asteroideae</taxon>
        <taxon>Anthemideae</taxon>
        <taxon>Anthemidinae</taxon>
        <taxon>Tanacetum</taxon>
    </lineage>
</organism>
<proteinExistence type="predicted"/>
<name>A0ABQ4WCU2_9ASTR</name>
<dbReference type="EMBL" id="BQNB010008533">
    <property type="protein sequence ID" value="GJS50676.1"/>
    <property type="molecule type" value="Genomic_DNA"/>
</dbReference>
<evidence type="ECO:0000313" key="1">
    <source>
        <dbReference type="EMBL" id="GJS50676.1"/>
    </source>
</evidence>
<dbReference type="Proteomes" id="UP001151760">
    <property type="component" value="Unassembled WGS sequence"/>
</dbReference>
<evidence type="ECO:0000313" key="2">
    <source>
        <dbReference type="Proteomes" id="UP001151760"/>
    </source>
</evidence>
<reference evidence="1" key="2">
    <citation type="submission" date="2022-01" db="EMBL/GenBank/DDBJ databases">
        <authorList>
            <person name="Yamashiro T."/>
            <person name="Shiraishi A."/>
            <person name="Satake H."/>
            <person name="Nakayama K."/>
        </authorList>
    </citation>
    <scope>NUCLEOTIDE SEQUENCE</scope>
</reference>
<comment type="caution">
    <text evidence="1">The sequence shown here is derived from an EMBL/GenBank/DDBJ whole genome shotgun (WGS) entry which is preliminary data.</text>
</comment>
<protein>
    <submittedName>
        <fullName evidence="1">Uncharacterized protein</fullName>
    </submittedName>
</protein>
<accession>A0ABQ4WCU2</accession>